<dbReference type="InterPro" id="IPR004398">
    <property type="entry name" value="RNA_MeTrfase_RsmD"/>
</dbReference>
<dbReference type="SUPFAM" id="SSF53335">
    <property type="entry name" value="S-adenosyl-L-methionine-dependent methyltransferases"/>
    <property type="match status" value="1"/>
</dbReference>
<dbReference type="Gene3D" id="3.40.50.150">
    <property type="entry name" value="Vaccinia Virus protein VP39"/>
    <property type="match status" value="1"/>
</dbReference>
<dbReference type="EMBL" id="LJCO01000011">
    <property type="protein sequence ID" value="KPV45359.1"/>
    <property type="molecule type" value="Genomic_DNA"/>
</dbReference>
<reference evidence="3 4" key="1">
    <citation type="submission" date="2015-09" db="EMBL/GenBank/DDBJ databases">
        <title>Draft genome sequence of Alicyclobacillus ferrooxydans DSM 22381.</title>
        <authorList>
            <person name="Hemp J."/>
        </authorList>
    </citation>
    <scope>NUCLEOTIDE SEQUENCE [LARGE SCALE GENOMIC DNA]</scope>
    <source>
        <strain evidence="3 4">TC-34</strain>
    </source>
</reference>
<evidence type="ECO:0000256" key="1">
    <source>
        <dbReference type="ARBA" id="ARBA00022603"/>
    </source>
</evidence>
<organism evidence="3 4">
    <name type="scientific">Alicyclobacillus ferrooxydans</name>
    <dbReference type="NCBI Taxonomy" id="471514"/>
    <lineage>
        <taxon>Bacteria</taxon>
        <taxon>Bacillati</taxon>
        <taxon>Bacillota</taxon>
        <taxon>Bacilli</taxon>
        <taxon>Bacillales</taxon>
        <taxon>Alicyclobacillaceae</taxon>
        <taxon>Alicyclobacillus</taxon>
    </lineage>
</organism>
<dbReference type="Pfam" id="PF03602">
    <property type="entry name" value="Cons_hypoth95"/>
    <property type="match status" value="1"/>
</dbReference>
<accession>A0A0P9CI36</accession>
<keyword evidence="4" id="KW-1185">Reference proteome</keyword>
<dbReference type="PANTHER" id="PTHR43542">
    <property type="entry name" value="METHYLTRANSFERASE"/>
    <property type="match status" value="1"/>
</dbReference>
<dbReference type="Proteomes" id="UP000050482">
    <property type="component" value="Unassembled WGS sequence"/>
</dbReference>
<dbReference type="OrthoDB" id="9803017at2"/>
<dbReference type="PATRIC" id="fig|471514.4.peg.2970"/>
<dbReference type="RefSeq" id="WP_054967704.1">
    <property type="nucleotide sequence ID" value="NZ_LJCO01000011.1"/>
</dbReference>
<comment type="caution">
    <text evidence="3">The sequence shown here is derived from an EMBL/GenBank/DDBJ whole genome shotgun (WGS) entry which is preliminary data.</text>
</comment>
<dbReference type="AlphaFoldDB" id="A0A0P9CI36"/>
<dbReference type="GO" id="GO:0031167">
    <property type="term" value="P:rRNA methylation"/>
    <property type="evidence" value="ECO:0007669"/>
    <property type="project" value="InterPro"/>
</dbReference>
<protein>
    <recommendedName>
        <fullName evidence="5">Methyltransferase</fullName>
    </recommendedName>
</protein>
<evidence type="ECO:0000313" key="3">
    <source>
        <dbReference type="EMBL" id="KPV45359.1"/>
    </source>
</evidence>
<gene>
    <name evidence="3" type="ORF">AN477_03160</name>
</gene>
<evidence type="ECO:0000313" key="4">
    <source>
        <dbReference type="Proteomes" id="UP000050482"/>
    </source>
</evidence>
<dbReference type="NCBIfam" id="TIGR00095">
    <property type="entry name" value="16S rRNA (guanine(966)-N(2))-methyltransferase RsmD"/>
    <property type="match status" value="1"/>
</dbReference>
<dbReference type="InterPro" id="IPR029063">
    <property type="entry name" value="SAM-dependent_MTases_sf"/>
</dbReference>
<name>A0A0P9CI36_9BACL</name>
<evidence type="ECO:0008006" key="5">
    <source>
        <dbReference type="Google" id="ProtNLM"/>
    </source>
</evidence>
<dbReference type="GO" id="GO:0008168">
    <property type="term" value="F:methyltransferase activity"/>
    <property type="evidence" value="ECO:0007669"/>
    <property type="project" value="UniProtKB-KW"/>
</dbReference>
<keyword evidence="1" id="KW-0489">Methyltransferase</keyword>
<evidence type="ECO:0000256" key="2">
    <source>
        <dbReference type="ARBA" id="ARBA00022679"/>
    </source>
</evidence>
<sequence length="185" mass="20137">MRVISGIWKGRPLSAPPGTLARPTTDRVKESMFNLMGPNWGGEVAVDMFAGSGALGIEALSRGASHSVFIDKSSKSIDTVKANLTNLGAMTEATLIVADWATGWKRATAERSQVGWVFVDPPYAKQLWEPVLHTIAESGIVVQFGILCEHPKAFLLPDAVGRLVRAKERTYGDISVTIYRDEHDD</sequence>
<dbReference type="STRING" id="471514.AN477_03160"/>
<dbReference type="PANTHER" id="PTHR43542:SF1">
    <property type="entry name" value="METHYLTRANSFERASE"/>
    <property type="match status" value="1"/>
</dbReference>
<dbReference type="PIRSF" id="PIRSF004553">
    <property type="entry name" value="CHP00095"/>
    <property type="match status" value="1"/>
</dbReference>
<proteinExistence type="predicted"/>
<keyword evidence="2" id="KW-0808">Transferase</keyword>